<dbReference type="InterPro" id="IPR051450">
    <property type="entry name" value="Gfo/Idh/MocA_Oxidoreductases"/>
</dbReference>
<evidence type="ECO:0000313" key="4">
    <source>
        <dbReference type="EMBL" id="TFE84224.1"/>
    </source>
</evidence>
<evidence type="ECO:0000259" key="2">
    <source>
        <dbReference type="Pfam" id="PF01408"/>
    </source>
</evidence>
<dbReference type="OrthoDB" id="9815825at2"/>
<dbReference type="AlphaFoldDB" id="A0A4Y8PU64"/>
<dbReference type="GO" id="GO:0000166">
    <property type="term" value="F:nucleotide binding"/>
    <property type="evidence" value="ECO:0007669"/>
    <property type="project" value="InterPro"/>
</dbReference>
<dbReference type="InterPro" id="IPR004104">
    <property type="entry name" value="Gfo/Idh/MocA-like_OxRdtase_C"/>
</dbReference>
<evidence type="ECO:0000313" key="5">
    <source>
        <dbReference type="Proteomes" id="UP000298246"/>
    </source>
</evidence>
<sequence length="365" mass="38822">MNIMGIGVVGCGYFGAELARAANGIAGLRVAAVYGGSRAASLAEELGCAEEQELEALVKRDDIQAVIVASPSHLHAEAALLAASYGKHVFCEKPVALTLRDCAAMTRACKDAGVLLMAGHIMHFMHGVRQAKLWIESGEIGQPLVAHAERTGWEDKQLNVSWKKNQATSGGHLFHHIHELDLLQSIMGPAVAVTAAGGNLAHQGEGYGDEDDVLLLTLEFPDGALGTMQYGSGFRWPEHYIKIGGTEGAILLDMQRAKVHLRKPGQLTTVNLHANDAEDLERASSYETMDGGIAYGTAEKRTPGWLRTVIRLELEAFGRALHGETPEPSVRALFNGSAGLSSVATAEAAMAALRTGCRIVIAEGE</sequence>
<dbReference type="InterPro" id="IPR000683">
    <property type="entry name" value="Gfo/Idh/MocA-like_OxRdtase_N"/>
</dbReference>
<dbReference type="Gene3D" id="3.40.50.720">
    <property type="entry name" value="NAD(P)-binding Rossmann-like Domain"/>
    <property type="match status" value="1"/>
</dbReference>
<evidence type="ECO:0000256" key="1">
    <source>
        <dbReference type="ARBA" id="ARBA00010928"/>
    </source>
</evidence>
<name>A0A4Y8PU64_9BACL</name>
<comment type="caution">
    <text evidence="4">The sequence shown here is derived from an EMBL/GenBank/DDBJ whole genome shotgun (WGS) entry which is preliminary data.</text>
</comment>
<dbReference type="Pfam" id="PF02894">
    <property type="entry name" value="GFO_IDH_MocA_C"/>
    <property type="match status" value="1"/>
</dbReference>
<reference evidence="4 5" key="1">
    <citation type="submission" date="2017-03" db="EMBL/GenBank/DDBJ databases">
        <title>Isolation of Levoglucosan Utilizing Bacteria.</title>
        <authorList>
            <person name="Arya A.S."/>
        </authorList>
    </citation>
    <scope>NUCLEOTIDE SEQUENCE [LARGE SCALE GENOMIC DNA]</scope>
    <source>
        <strain evidence="4 5">MEC069</strain>
    </source>
</reference>
<feature type="domain" description="Gfo/Idh/MocA-like oxidoreductase N-terminal" evidence="2">
    <location>
        <begin position="5"/>
        <end position="120"/>
    </location>
</feature>
<evidence type="ECO:0000259" key="3">
    <source>
        <dbReference type="Pfam" id="PF02894"/>
    </source>
</evidence>
<proteinExistence type="inferred from homology"/>
<dbReference type="PANTHER" id="PTHR43377:SF1">
    <property type="entry name" value="BILIVERDIN REDUCTASE A"/>
    <property type="match status" value="1"/>
</dbReference>
<protein>
    <recommendedName>
        <fullName evidence="6">Oxidoreductase</fullName>
    </recommendedName>
</protein>
<organism evidence="4 5">
    <name type="scientific">Paenibacillus athensensis</name>
    <dbReference type="NCBI Taxonomy" id="1967502"/>
    <lineage>
        <taxon>Bacteria</taxon>
        <taxon>Bacillati</taxon>
        <taxon>Bacillota</taxon>
        <taxon>Bacilli</taxon>
        <taxon>Bacillales</taxon>
        <taxon>Paenibacillaceae</taxon>
        <taxon>Paenibacillus</taxon>
    </lineage>
</organism>
<dbReference type="PANTHER" id="PTHR43377">
    <property type="entry name" value="BILIVERDIN REDUCTASE A"/>
    <property type="match status" value="1"/>
</dbReference>
<dbReference type="Pfam" id="PF01408">
    <property type="entry name" value="GFO_IDH_MocA"/>
    <property type="match status" value="1"/>
</dbReference>
<keyword evidence="5" id="KW-1185">Reference proteome</keyword>
<dbReference type="Proteomes" id="UP000298246">
    <property type="component" value="Unassembled WGS sequence"/>
</dbReference>
<dbReference type="InterPro" id="IPR036291">
    <property type="entry name" value="NAD(P)-bd_dom_sf"/>
</dbReference>
<dbReference type="SUPFAM" id="SSF55347">
    <property type="entry name" value="Glyceraldehyde-3-phosphate dehydrogenase-like, C-terminal domain"/>
    <property type="match status" value="1"/>
</dbReference>
<evidence type="ECO:0008006" key="6">
    <source>
        <dbReference type="Google" id="ProtNLM"/>
    </source>
</evidence>
<dbReference type="EMBL" id="MYFO01000037">
    <property type="protein sequence ID" value="TFE84224.1"/>
    <property type="molecule type" value="Genomic_DNA"/>
</dbReference>
<dbReference type="RefSeq" id="WP_134756366.1">
    <property type="nucleotide sequence ID" value="NZ_MYFO02000019.1"/>
</dbReference>
<dbReference type="SUPFAM" id="SSF51735">
    <property type="entry name" value="NAD(P)-binding Rossmann-fold domains"/>
    <property type="match status" value="1"/>
</dbReference>
<feature type="domain" description="Gfo/Idh/MocA-like oxidoreductase C-terminal" evidence="3">
    <location>
        <begin position="135"/>
        <end position="356"/>
    </location>
</feature>
<accession>A0A4Y8PU64</accession>
<comment type="similarity">
    <text evidence="1">Belongs to the Gfo/Idh/MocA family.</text>
</comment>
<dbReference type="Gene3D" id="3.30.360.10">
    <property type="entry name" value="Dihydrodipicolinate Reductase, domain 2"/>
    <property type="match status" value="1"/>
</dbReference>
<gene>
    <name evidence="4" type="ORF">B5M42_20855</name>
</gene>